<dbReference type="Proteomes" id="UP000238762">
    <property type="component" value="Unassembled WGS sequence"/>
</dbReference>
<feature type="region of interest" description="Disordered" evidence="1">
    <location>
        <begin position="1"/>
        <end position="32"/>
    </location>
</feature>
<organism evidence="2 3">
    <name type="scientific">Merismopedia glauca CCAP 1448/3</name>
    <dbReference type="NCBI Taxonomy" id="1296344"/>
    <lineage>
        <taxon>Bacteria</taxon>
        <taxon>Bacillati</taxon>
        <taxon>Cyanobacteriota</taxon>
        <taxon>Cyanophyceae</taxon>
        <taxon>Synechococcales</taxon>
        <taxon>Merismopediaceae</taxon>
        <taxon>Merismopedia</taxon>
    </lineage>
</organism>
<reference evidence="2 3" key="1">
    <citation type="submission" date="2018-02" db="EMBL/GenBank/DDBJ databases">
        <authorList>
            <person name="Cohen D.B."/>
            <person name="Kent A.D."/>
        </authorList>
    </citation>
    <scope>NUCLEOTIDE SEQUENCE [LARGE SCALE GENOMIC DNA]</scope>
    <source>
        <strain evidence="2 3">CCAP 1448/3</strain>
    </source>
</reference>
<gene>
    <name evidence="2" type="ORF">C7B64_22700</name>
</gene>
<dbReference type="SUPFAM" id="SSF46785">
    <property type="entry name" value="Winged helix' DNA-binding domain"/>
    <property type="match status" value="1"/>
</dbReference>
<sequence length="309" mass="35659">MNLNDPQSAANEHHTSENTNIASPQDDLGDKKLKEVEKLALEFQRSKPSSREANQIYTRLRGEIGFLKENGFRPKSNPEHPLSAQEYDRVLEDTIQDTELRLVSFIREDFNPSRGNLQNFTRTTVKHRYGDNAKEHRGQYFYSQDRQKKIVSVTSTNLPLHSCNPRHEDESLREIQDNLAQEDSVTYHYCAQREALISLIYEDPEKIFSSIIIGKSMNVRASIDNFKIRLGFVLINKNCLVGALFVDKNFNIRRFATLQYIALLWLQYGYNHSEIATMVGVNQSSISRILKKLQTNPLLAEIKQLLNLE</sequence>
<keyword evidence="3" id="KW-1185">Reference proteome</keyword>
<dbReference type="InterPro" id="IPR036390">
    <property type="entry name" value="WH_DNA-bd_sf"/>
</dbReference>
<evidence type="ECO:0000313" key="2">
    <source>
        <dbReference type="EMBL" id="PSB00595.1"/>
    </source>
</evidence>
<accession>A0A2T1BX52</accession>
<feature type="compositionally biased region" description="Polar residues" evidence="1">
    <location>
        <begin position="1"/>
        <end position="10"/>
    </location>
</feature>
<dbReference type="EMBL" id="PVWJ01000184">
    <property type="protein sequence ID" value="PSB00595.1"/>
    <property type="molecule type" value="Genomic_DNA"/>
</dbReference>
<evidence type="ECO:0000256" key="1">
    <source>
        <dbReference type="SAM" id="MobiDB-lite"/>
    </source>
</evidence>
<dbReference type="AlphaFoldDB" id="A0A2T1BX52"/>
<evidence type="ECO:0000313" key="3">
    <source>
        <dbReference type="Proteomes" id="UP000238762"/>
    </source>
</evidence>
<proteinExistence type="predicted"/>
<name>A0A2T1BX52_9CYAN</name>
<reference evidence="2 3" key="2">
    <citation type="submission" date="2018-03" db="EMBL/GenBank/DDBJ databases">
        <title>The ancient ancestry and fast evolution of plastids.</title>
        <authorList>
            <person name="Moore K.R."/>
            <person name="Magnabosco C."/>
            <person name="Momper L."/>
            <person name="Gold D.A."/>
            <person name="Bosak T."/>
            <person name="Fournier G.P."/>
        </authorList>
    </citation>
    <scope>NUCLEOTIDE SEQUENCE [LARGE SCALE GENOMIC DNA]</scope>
    <source>
        <strain evidence="2 3">CCAP 1448/3</strain>
    </source>
</reference>
<protein>
    <submittedName>
        <fullName evidence="2">Uncharacterized protein</fullName>
    </submittedName>
</protein>
<comment type="caution">
    <text evidence="2">The sequence shown here is derived from an EMBL/GenBank/DDBJ whole genome shotgun (WGS) entry which is preliminary data.</text>
</comment>
<dbReference type="RefSeq" id="WP_106291683.1">
    <property type="nucleotide sequence ID" value="NZ_CAWNTC010000232.1"/>
</dbReference>